<feature type="transmembrane region" description="Helical" evidence="5">
    <location>
        <begin position="239"/>
        <end position="258"/>
    </location>
</feature>
<feature type="transmembrane region" description="Helical" evidence="5">
    <location>
        <begin position="7"/>
        <end position="27"/>
    </location>
</feature>
<dbReference type="RefSeq" id="WP_097113702.1">
    <property type="nucleotide sequence ID" value="NZ_CP083931.1"/>
</dbReference>
<name>A0A286E6D3_9NEIS</name>
<dbReference type="InterPro" id="IPR000620">
    <property type="entry name" value="EamA_dom"/>
</dbReference>
<keyword evidence="4 5" id="KW-0472">Membrane</keyword>
<keyword evidence="3 5" id="KW-1133">Transmembrane helix</keyword>
<feature type="domain" description="EamA" evidence="6">
    <location>
        <begin position="144"/>
        <end position="279"/>
    </location>
</feature>
<feature type="domain" description="EamA" evidence="6">
    <location>
        <begin position="7"/>
        <end position="130"/>
    </location>
</feature>
<keyword evidence="8" id="KW-1185">Reference proteome</keyword>
<feature type="transmembrane region" description="Helical" evidence="5">
    <location>
        <begin position="117"/>
        <end position="135"/>
    </location>
</feature>
<proteinExistence type="predicted"/>
<keyword evidence="2 5" id="KW-0812">Transmembrane</keyword>
<feature type="transmembrane region" description="Helical" evidence="5">
    <location>
        <begin position="141"/>
        <end position="161"/>
    </location>
</feature>
<dbReference type="InterPro" id="IPR037185">
    <property type="entry name" value="EmrE-like"/>
</dbReference>
<feature type="transmembrane region" description="Helical" evidence="5">
    <location>
        <begin position="88"/>
        <end position="108"/>
    </location>
</feature>
<dbReference type="PANTHER" id="PTHR32322:SF9">
    <property type="entry name" value="AMINO-ACID METABOLITE EFFLUX PUMP-RELATED"/>
    <property type="match status" value="1"/>
</dbReference>
<feature type="transmembrane region" description="Helical" evidence="5">
    <location>
        <begin position="170"/>
        <end position="192"/>
    </location>
</feature>
<evidence type="ECO:0000256" key="2">
    <source>
        <dbReference type="ARBA" id="ARBA00022692"/>
    </source>
</evidence>
<evidence type="ECO:0000256" key="3">
    <source>
        <dbReference type="ARBA" id="ARBA00022989"/>
    </source>
</evidence>
<dbReference type="PANTHER" id="PTHR32322">
    <property type="entry name" value="INNER MEMBRANE TRANSPORTER"/>
    <property type="match status" value="1"/>
</dbReference>
<evidence type="ECO:0000256" key="4">
    <source>
        <dbReference type="ARBA" id="ARBA00023136"/>
    </source>
</evidence>
<evidence type="ECO:0000313" key="7">
    <source>
        <dbReference type="EMBL" id="SOD66462.1"/>
    </source>
</evidence>
<comment type="subcellular location">
    <subcellularLocation>
        <location evidence="1">Membrane</location>
        <topology evidence="1">Multi-pass membrane protein</topology>
    </subcellularLocation>
</comment>
<dbReference type="GO" id="GO:0016020">
    <property type="term" value="C:membrane"/>
    <property type="evidence" value="ECO:0007669"/>
    <property type="project" value="UniProtKB-SubCell"/>
</dbReference>
<dbReference type="Proteomes" id="UP000219669">
    <property type="component" value="Unassembled WGS sequence"/>
</dbReference>
<feature type="transmembrane region" description="Helical" evidence="5">
    <location>
        <begin position="264"/>
        <end position="283"/>
    </location>
</feature>
<feature type="transmembrane region" description="Helical" evidence="5">
    <location>
        <begin position="63"/>
        <end position="82"/>
    </location>
</feature>
<reference evidence="7 8" key="1">
    <citation type="submission" date="2017-09" db="EMBL/GenBank/DDBJ databases">
        <authorList>
            <person name="Ehlers B."/>
            <person name="Leendertz F.H."/>
        </authorList>
    </citation>
    <scope>NUCLEOTIDE SEQUENCE [LARGE SCALE GENOMIC DNA]</scope>
    <source>
        <strain evidence="7 8">DSM 16848</strain>
    </source>
</reference>
<feature type="transmembrane region" description="Helical" evidence="5">
    <location>
        <begin position="204"/>
        <end position="227"/>
    </location>
</feature>
<organism evidence="7 8">
    <name type="scientific">Alysiella filiformis DSM 16848</name>
    <dbReference type="NCBI Taxonomy" id="1120981"/>
    <lineage>
        <taxon>Bacteria</taxon>
        <taxon>Pseudomonadati</taxon>
        <taxon>Pseudomonadota</taxon>
        <taxon>Betaproteobacteria</taxon>
        <taxon>Neisseriales</taxon>
        <taxon>Neisseriaceae</taxon>
        <taxon>Alysiella</taxon>
    </lineage>
</organism>
<sequence>MTLKDRLLIAAVVGVWGVNFFFMRIALDELPPMVLGAWRFVCVLFPAVFVIKKPPVAWKWLILYGLTINFGQFALMFTALSWGFPTGLAALMIQAQVFFTVLIAGVMLREPVLAHHLWGMGTAAMGLVLIGVGHYQGSLPIVAMLPVLGAAVSWACGNIIVKKIGAVQPLALVVWGSWAALVAFALTAVAMYGADGVANAVRGISVKGLIGVLFLAYVSSMVGYTAWGALLSRYPAGKVTPFALLVPVVALLVGYLLLNERLGLWNWGGMALVMGGLVCHVFGGKWFGRK</sequence>
<dbReference type="SUPFAM" id="SSF103481">
    <property type="entry name" value="Multidrug resistance efflux transporter EmrE"/>
    <property type="match status" value="2"/>
</dbReference>
<feature type="transmembrane region" description="Helical" evidence="5">
    <location>
        <begin position="33"/>
        <end position="51"/>
    </location>
</feature>
<dbReference type="OrthoDB" id="7158585at2"/>
<dbReference type="InterPro" id="IPR050638">
    <property type="entry name" value="AA-Vitamin_Transporters"/>
</dbReference>
<evidence type="ECO:0000313" key="8">
    <source>
        <dbReference type="Proteomes" id="UP000219669"/>
    </source>
</evidence>
<protein>
    <submittedName>
        <fullName evidence="7">O-acetylserine/cysteine efflux transporter</fullName>
    </submittedName>
</protein>
<evidence type="ECO:0000259" key="6">
    <source>
        <dbReference type="Pfam" id="PF00892"/>
    </source>
</evidence>
<evidence type="ECO:0000256" key="5">
    <source>
        <dbReference type="SAM" id="Phobius"/>
    </source>
</evidence>
<gene>
    <name evidence="7" type="ORF">SAMN02746062_00615</name>
</gene>
<dbReference type="Pfam" id="PF00892">
    <property type="entry name" value="EamA"/>
    <property type="match status" value="2"/>
</dbReference>
<evidence type="ECO:0000256" key="1">
    <source>
        <dbReference type="ARBA" id="ARBA00004141"/>
    </source>
</evidence>
<dbReference type="EMBL" id="OCNF01000004">
    <property type="protein sequence ID" value="SOD66462.1"/>
    <property type="molecule type" value="Genomic_DNA"/>
</dbReference>
<accession>A0A286E6D3</accession>
<dbReference type="AlphaFoldDB" id="A0A286E6D3"/>